<protein>
    <recommendedName>
        <fullName evidence="4">Tubby C-terminal-like domain-containing protein</fullName>
    </recommendedName>
</protein>
<gene>
    <name evidence="2" type="ORF">PVAR5_5205</name>
</gene>
<evidence type="ECO:0008006" key="4">
    <source>
        <dbReference type="Google" id="ProtNLM"/>
    </source>
</evidence>
<feature type="region of interest" description="Disordered" evidence="1">
    <location>
        <begin position="1"/>
        <end position="21"/>
    </location>
</feature>
<reference evidence="3" key="1">
    <citation type="journal article" date="2014" name="Genome Announc.">
        <title>Draft genome sequence of the formaldehyde-resistant fungus Byssochlamys spectabilis No. 5 (anamorph Paecilomyces variotii No. 5) (NBRC109023).</title>
        <authorList>
            <person name="Oka T."/>
            <person name="Ekino K."/>
            <person name="Fukuda K."/>
            <person name="Nomura Y."/>
        </authorList>
    </citation>
    <scope>NUCLEOTIDE SEQUENCE [LARGE SCALE GENOMIC DNA]</scope>
    <source>
        <strain evidence="3">No. 5 / NBRC 109023</strain>
    </source>
</reference>
<dbReference type="EMBL" id="BAUL01000168">
    <property type="protein sequence ID" value="GAD96547.1"/>
    <property type="molecule type" value="Genomic_DNA"/>
</dbReference>
<accession>V5G6R1</accession>
<dbReference type="eggNOG" id="ENOG502SVRN">
    <property type="taxonomic scope" value="Eukaryota"/>
</dbReference>
<dbReference type="Proteomes" id="UP000018001">
    <property type="component" value="Unassembled WGS sequence"/>
</dbReference>
<comment type="caution">
    <text evidence="2">The sequence shown here is derived from an EMBL/GenBank/DDBJ whole genome shotgun (WGS) entry which is preliminary data.</text>
</comment>
<evidence type="ECO:0000256" key="1">
    <source>
        <dbReference type="SAM" id="MobiDB-lite"/>
    </source>
</evidence>
<dbReference type="HOGENOM" id="CLU_095026_0_0_1"/>
<feature type="compositionally biased region" description="Low complexity" evidence="1">
    <location>
        <begin position="1"/>
        <end position="16"/>
    </location>
</feature>
<keyword evidence="3" id="KW-1185">Reference proteome</keyword>
<dbReference type="AlphaFoldDB" id="V5G6R1"/>
<name>V5G6R1_BYSSN</name>
<dbReference type="InParanoid" id="V5G6R1"/>
<evidence type="ECO:0000313" key="2">
    <source>
        <dbReference type="EMBL" id="GAD96547.1"/>
    </source>
</evidence>
<organism evidence="2 3">
    <name type="scientific">Byssochlamys spectabilis (strain No. 5 / NBRC 109023)</name>
    <name type="common">Paecilomyces variotii</name>
    <dbReference type="NCBI Taxonomy" id="1356009"/>
    <lineage>
        <taxon>Eukaryota</taxon>
        <taxon>Fungi</taxon>
        <taxon>Dikarya</taxon>
        <taxon>Ascomycota</taxon>
        <taxon>Pezizomycotina</taxon>
        <taxon>Eurotiomycetes</taxon>
        <taxon>Eurotiomycetidae</taxon>
        <taxon>Eurotiales</taxon>
        <taxon>Thermoascaceae</taxon>
        <taxon>Paecilomyces</taxon>
    </lineage>
</organism>
<sequence length="221" mass="24199">MPSPPSSTNSNQSDQPDPAHLGSVSRIYKLQKTCFQRHYEVLGPSEQVDFHAEIVLLSLHKPDIILHAGGSKDGAVVAACKFLKLSGAYKVCLGDPNDPVNNQWEDMTKETIRGSQYRFELSLGEGRRAFLWKRTRNVAVDGLSISALGSRNYKLVDEATGELLAVFTSQRTYRNCGTLQISADLGQKFDMMVMVSCISLYEKARRRNRRSAAGGGGGGGS</sequence>
<evidence type="ECO:0000313" key="3">
    <source>
        <dbReference type="Proteomes" id="UP000018001"/>
    </source>
</evidence>
<dbReference type="OrthoDB" id="3431997at2759"/>
<proteinExistence type="predicted"/>